<protein>
    <submittedName>
        <fullName evidence="1">Uncharacterized protein</fullName>
    </submittedName>
</protein>
<sequence>MSLSHSYSPQYQYYFGMSWSQLPAFSHIRRGGFATPQQQNRLKWFHTYN</sequence>
<dbReference type="EMBL" id="FTLG01000237">
    <property type="protein sequence ID" value="SIP75068.1"/>
    <property type="molecule type" value="Genomic_DNA"/>
</dbReference>
<evidence type="ECO:0000313" key="2">
    <source>
        <dbReference type="Proteomes" id="UP000196435"/>
    </source>
</evidence>
<proteinExistence type="predicted"/>
<reference evidence="2" key="1">
    <citation type="submission" date="2016-12" db="EMBL/GenBank/DDBJ databases">
        <authorList>
            <person name="Gaudriault S."/>
        </authorList>
    </citation>
    <scope>NUCLEOTIDE SEQUENCE [LARGE SCALE GENOMIC DNA]</scope>
    <source>
        <strain evidence="2">HGB1681 (deposited as PTA-6826 in the American Type Culture Collection)</strain>
    </source>
</reference>
<name>A0A1N6N1T6_9GAMM</name>
<dbReference type="Proteomes" id="UP000196435">
    <property type="component" value="Unassembled WGS sequence"/>
</dbReference>
<evidence type="ECO:0000313" key="1">
    <source>
        <dbReference type="EMBL" id="SIP75068.1"/>
    </source>
</evidence>
<dbReference type="AlphaFoldDB" id="A0A1N6N1T6"/>
<organism evidence="1 2">
    <name type="scientific">Xenorhabdus innexi</name>
    <dbReference type="NCBI Taxonomy" id="290109"/>
    <lineage>
        <taxon>Bacteria</taxon>
        <taxon>Pseudomonadati</taxon>
        <taxon>Pseudomonadota</taxon>
        <taxon>Gammaproteobacteria</taxon>
        <taxon>Enterobacterales</taxon>
        <taxon>Morganellaceae</taxon>
        <taxon>Xenorhabdus</taxon>
    </lineage>
</organism>
<gene>
    <name evidence="1" type="ORF">XIS1_900103</name>
</gene>
<accession>A0A1N6N1T6</accession>